<evidence type="ECO:0000313" key="6">
    <source>
        <dbReference type="Proteomes" id="UP000607653"/>
    </source>
</evidence>
<dbReference type="Proteomes" id="UP000607653">
    <property type="component" value="Unassembled WGS sequence"/>
</dbReference>
<dbReference type="PROSITE" id="PS51393">
    <property type="entry name" value="LIPOXYGENASE_3"/>
    <property type="match status" value="1"/>
</dbReference>
<protein>
    <recommendedName>
        <fullName evidence="4">Lipoxygenase domain-containing protein</fullName>
    </recommendedName>
</protein>
<dbReference type="InterPro" id="IPR036226">
    <property type="entry name" value="LipOase_C_sf"/>
</dbReference>
<sequence length="224" mass="25653">MAIEDPSAEHGLRLTIKDYPFAADGLLLWDAIKQWVSDYVNHYYPNNGLIEADYELQAWWAEVRTRGHEDKKDESWWPILGTPDDLIQILTTIIWVVSGHHAAVNFGEHIFAGYIPSRSMIARMNMPTEGPLEENLRNFLRRPELVLLQCFPSQIQATKPSWSENPFINAAFQRFNSKLKEIEEIIESRNNDVRLKNRCGAGIAPYDQLKPYSKPGMTATGVPK</sequence>
<dbReference type="GO" id="GO:0034440">
    <property type="term" value="P:lipid oxidation"/>
    <property type="evidence" value="ECO:0007669"/>
    <property type="project" value="InterPro"/>
</dbReference>
<organism evidence="5 6">
    <name type="scientific">Nelumbo nucifera</name>
    <name type="common">Sacred lotus</name>
    <dbReference type="NCBI Taxonomy" id="4432"/>
    <lineage>
        <taxon>Eukaryota</taxon>
        <taxon>Viridiplantae</taxon>
        <taxon>Streptophyta</taxon>
        <taxon>Embryophyta</taxon>
        <taxon>Tracheophyta</taxon>
        <taxon>Spermatophyta</taxon>
        <taxon>Magnoliopsida</taxon>
        <taxon>Proteales</taxon>
        <taxon>Nelumbonaceae</taxon>
        <taxon>Nelumbo</taxon>
    </lineage>
</organism>
<dbReference type="Pfam" id="PF00305">
    <property type="entry name" value="Lipoxygenase"/>
    <property type="match status" value="1"/>
</dbReference>
<dbReference type="GO" id="GO:0046872">
    <property type="term" value="F:metal ion binding"/>
    <property type="evidence" value="ECO:0007669"/>
    <property type="project" value="UniProtKB-KW"/>
</dbReference>
<keyword evidence="1" id="KW-0479">Metal-binding</keyword>
<evidence type="ECO:0000256" key="1">
    <source>
        <dbReference type="ARBA" id="ARBA00022723"/>
    </source>
</evidence>
<evidence type="ECO:0000259" key="4">
    <source>
        <dbReference type="PROSITE" id="PS51393"/>
    </source>
</evidence>
<proteinExistence type="predicted"/>
<dbReference type="SUPFAM" id="SSF48484">
    <property type="entry name" value="Lipoxigenase"/>
    <property type="match status" value="1"/>
</dbReference>
<keyword evidence="3" id="KW-0560">Oxidoreductase</keyword>
<keyword evidence="2" id="KW-0223">Dioxygenase</keyword>
<evidence type="ECO:0000313" key="5">
    <source>
        <dbReference type="EMBL" id="DAD42233.1"/>
    </source>
</evidence>
<dbReference type="AlphaFoldDB" id="A0A822ZCH1"/>
<dbReference type="GO" id="GO:0016702">
    <property type="term" value="F:oxidoreductase activity, acting on single donors with incorporation of molecular oxygen, incorporation of two atoms of oxygen"/>
    <property type="evidence" value="ECO:0007669"/>
    <property type="project" value="InterPro"/>
</dbReference>
<evidence type="ECO:0000256" key="2">
    <source>
        <dbReference type="ARBA" id="ARBA00022964"/>
    </source>
</evidence>
<accession>A0A822ZCH1</accession>
<name>A0A822ZCH1_NELNU</name>
<evidence type="ECO:0000256" key="3">
    <source>
        <dbReference type="ARBA" id="ARBA00023002"/>
    </source>
</evidence>
<gene>
    <name evidence="5" type="ORF">HUJ06_000463</name>
</gene>
<dbReference type="Gene3D" id="1.20.245.10">
    <property type="entry name" value="Lipoxygenase-1, Domain 5"/>
    <property type="match status" value="1"/>
</dbReference>
<keyword evidence="6" id="KW-1185">Reference proteome</keyword>
<feature type="domain" description="Lipoxygenase" evidence="4">
    <location>
        <begin position="1"/>
        <end position="224"/>
    </location>
</feature>
<reference evidence="5 6" key="1">
    <citation type="journal article" date="2020" name="Mol. Biol. Evol.">
        <title>Distinct Expression and Methylation Patterns for Genes with Different Fates following a Single Whole-Genome Duplication in Flowering Plants.</title>
        <authorList>
            <person name="Shi T."/>
            <person name="Rahmani R.S."/>
            <person name="Gugger P.F."/>
            <person name="Wang M."/>
            <person name="Li H."/>
            <person name="Zhang Y."/>
            <person name="Li Z."/>
            <person name="Wang Q."/>
            <person name="Van de Peer Y."/>
            <person name="Marchal K."/>
            <person name="Chen J."/>
        </authorList>
    </citation>
    <scope>NUCLEOTIDE SEQUENCE [LARGE SCALE GENOMIC DNA]</scope>
    <source>
        <tissue evidence="5">Leaf</tissue>
    </source>
</reference>
<comment type="caution">
    <text evidence="5">The sequence shown here is derived from an EMBL/GenBank/DDBJ whole genome shotgun (WGS) entry which is preliminary data.</text>
</comment>
<dbReference type="PANTHER" id="PTHR11771">
    <property type="entry name" value="LIPOXYGENASE"/>
    <property type="match status" value="1"/>
</dbReference>
<dbReference type="InterPro" id="IPR000907">
    <property type="entry name" value="LipOase"/>
</dbReference>
<dbReference type="InterPro" id="IPR013819">
    <property type="entry name" value="LipOase_C"/>
</dbReference>
<dbReference type="EMBL" id="DUZY01000006">
    <property type="protein sequence ID" value="DAD42233.1"/>
    <property type="molecule type" value="Genomic_DNA"/>
</dbReference>